<evidence type="ECO:0000256" key="7">
    <source>
        <dbReference type="ARBA" id="ARBA00022958"/>
    </source>
</evidence>
<evidence type="ECO:0000313" key="15">
    <source>
        <dbReference type="Proteomes" id="UP000663918"/>
    </source>
</evidence>
<keyword evidence="3" id="KW-0813">Transport</keyword>
<feature type="transmembrane region" description="Helical" evidence="13">
    <location>
        <begin position="161"/>
        <end position="180"/>
    </location>
</feature>
<keyword evidence="4" id="KW-0633">Potassium transport</keyword>
<keyword evidence="15" id="KW-1185">Reference proteome</keyword>
<evidence type="ECO:0000256" key="10">
    <source>
        <dbReference type="ARBA" id="ARBA00023136"/>
    </source>
</evidence>
<feature type="transmembrane region" description="Helical" evidence="13">
    <location>
        <begin position="56"/>
        <end position="74"/>
    </location>
</feature>
<keyword evidence="6" id="KW-0631">Potassium channel</keyword>
<gene>
    <name evidence="14" type="ORF">IFJ75_05670</name>
</gene>
<keyword evidence="11" id="KW-0407">Ion channel</keyword>
<feature type="transmembrane region" description="Helical" evidence="13">
    <location>
        <begin position="120"/>
        <end position="149"/>
    </location>
</feature>
<reference evidence="14" key="1">
    <citation type="submission" date="2020-09" db="EMBL/GenBank/DDBJ databases">
        <title>Brevundimonas sp. LVF2 isolated from a puddle in Goettingen, Germany.</title>
        <authorList>
            <person name="Friedrich I."/>
            <person name="Klassen A."/>
            <person name="Hannes N."/>
            <person name="Schneider D."/>
            <person name="Hertel R."/>
            <person name="Daniel R."/>
        </authorList>
    </citation>
    <scope>NUCLEOTIDE SEQUENCE</scope>
    <source>
        <strain evidence="14">LVF2</strain>
    </source>
</reference>
<comment type="subcellular location">
    <subcellularLocation>
        <location evidence="1">Membrane</location>
        <topology evidence="1">Multi-pass membrane protein</topology>
    </subcellularLocation>
</comment>
<accession>A0A975C6A9</accession>
<evidence type="ECO:0000256" key="3">
    <source>
        <dbReference type="ARBA" id="ARBA00022448"/>
    </source>
</evidence>
<comment type="similarity">
    <text evidence="2">Belongs to the TMEM175 family.</text>
</comment>
<comment type="catalytic activity">
    <reaction evidence="12">
        <text>K(+)(in) = K(+)(out)</text>
        <dbReference type="Rhea" id="RHEA:29463"/>
        <dbReference type="ChEBI" id="CHEBI:29103"/>
    </reaction>
</comment>
<evidence type="ECO:0000256" key="6">
    <source>
        <dbReference type="ARBA" id="ARBA00022826"/>
    </source>
</evidence>
<keyword evidence="5 13" id="KW-0812">Transmembrane</keyword>
<proteinExistence type="inferred from homology"/>
<name>A0A975C6A9_9CAUL</name>
<evidence type="ECO:0000256" key="2">
    <source>
        <dbReference type="ARBA" id="ARBA00006920"/>
    </source>
</evidence>
<keyword evidence="10 13" id="KW-0472">Membrane</keyword>
<evidence type="ECO:0000256" key="4">
    <source>
        <dbReference type="ARBA" id="ARBA00022538"/>
    </source>
</evidence>
<dbReference type="EMBL" id="CP062222">
    <property type="protein sequence ID" value="QTC92377.1"/>
    <property type="molecule type" value="Genomic_DNA"/>
</dbReference>
<evidence type="ECO:0000256" key="13">
    <source>
        <dbReference type="SAM" id="Phobius"/>
    </source>
</evidence>
<keyword evidence="8 13" id="KW-1133">Transmembrane helix</keyword>
<evidence type="ECO:0000256" key="12">
    <source>
        <dbReference type="ARBA" id="ARBA00034430"/>
    </source>
</evidence>
<protein>
    <submittedName>
        <fullName evidence="14">DUF1211 domain-containing protein</fullName>
    </submittedName>
</protein>
<dbReference type="GO" id="GO:0005267">
    <property type="term" value="F:potassium channel activity"/>
    <property type="evidence" value="ECO:0007669"/>
    <property type="project" value="UniProtKB-KW"/>
</dbReference>
<dbReference type="GO" id="GO:0016020">
    <property type="term" value="C:membrane"/>
    <property type="evidence" value="ECO:0007669"/>
    <property type="project" value="UniProtKB-SubCell"/>
</dbReference>
<dbReference type="Pfam" id="PF06736">
    <property type="entry name" value="TMEM175"/>
    <property type="match status" value="1"/>
</dbReference>
<keyword evidence="9" id="KW-0406">Ion transport</keyword>
<organism evidence="14 15">
    <name type="scientific">Brevundimonas goettingensis</name>
    <dbReference type="NCBI Taxonomy" id="2774190"/>
    <lineage>
        <taxon>Bacteria</taxon>
        <taxon>Pseudomonadati</taxon>
        <taxon>Pseudomonadota</taxon>
        <taxon>Alphaproteobacteria</taxon>
        <taxon>Caulobacterales</taxon>
        <taxon>Caulobacteraceae</taxon>
        <taxon>Brevundimonas</taxon>
    </lineage>
</organism>
<keyword evidence="7" id="KW-0630">Potassium</keyword>
<evidence type="ECO:0000313" key="14">
    <source>
        <dbReference type="EMBL" id="QTC92377.1"/>
    </source>
</evidence>
<feature type="transmembrane region" description="Helical" evidence="13">
    <location>
        <begin position="19"/>
        <end position="36"/>
    </location>
</feature>
<evidence type="ECO:0000256" key="1">
    <source>
        <dbReference type="ARBA" id="ARBA00004141"/>
    </source>
</evidence>
<dbReference type="Proteomes" id="UP000663918">
    <property type="component" value="Chromosome"/>
</dbReference>
<evidence type="ECO:0000256" key="9">
    <source>
        <dbReference type="ARBA" id="ARBA00023065"/>
    </source>
</evidence>
<dbReference type="AlphaFoldDB" id="A0A975C6A9"/>
<dbReference type="GO" id="GO:0015252">
    <property type="term" value="F:proton channel activity"/>
    <property type="evidence" value="ECO:0007669"/>
    <property type="project" value="InterPro"/>
</dbReference>
<sequence>MTDHTHEIAHQGDPGLDRLLFFSDGVFAIAITLLSIELHVPHGWDGSFAGLMNASWKMLGAFAISFAVIGVLWNAHRRCFLKMTRFTSGVFVLNLFVLAGIALMPFATSLLYENPHGGDAFLIYLSLVALTGVAQGLTYGYAAFVADVIRPRQHAMMRFSAFLMQTLMPGLCCGLTLLALGRAPLWIVIGLAVSLTLLISFRVFAAKRFGPAAVAA</sequence>
<feature type="transmembrane region" description="Helical" evidence="13">
    <location>
        <begin position="86"/>
        <end position="108"/>
    </location>
</feature>
<evidence type="ECO:0000256" key="11">
    <source>
        <dbReference type="ARBA" id="ARBA00023303"/>
    </source>
</evidence>
<feature type="transmembrane region" description="Helical" evidence="13">
    <location>
        <begin position="186"/>
        <end position="205"/>
    </location>
</feature>
<dbReference type="InterPro" id="IPR010617">
    <property type="entry name" value="TMEM175-like"/>
</dbReference>
<evidence type="ECO:0000256" key="8">
    <source>
        <dbReference type="ARBA" id="ARBA00022989"/>
    </source>
</evidence>
<dbReference type="KEGG" id="bgoe:IFJ75_05670"/>
<evidence type="ECO:0000256" key="5">
    <source>
        <dbReference type="ARBA" id="ARBA00022692"/>
    </source>
</evidence>
<dbReference type="RefSeq" id="WP_207931659.1">
    <property type="nucleotide sequence ID" value="NZ_CP062222.1"/>
</dbReference>